<dbReference type="GO" id="GO:0008422">
    <property type="term" value="F:beta-glucosidase activity"/>
    <property type="evidence" value="ECO:0000318"/>
    <property type="project" value="GO_Central"/>
</dbReference>
<dbReference type="InterPro" id="IPR001360">
    <property type="entry name" value="Glyco_hydro_1"/>
</dbReference>
<dbReference type="ExpressionAtlas" id="A0A1Z5RDX2">
    <property type="expression patterns" value="baseline and differential"/>
</dbReference>
<sequence length="526" mass="59906">MARLFFLLLFPLLHSSVAGLKRSDFPPSFLFGAGTSAYQVEGAYLEDNKGLSNWDVFTHIQGKIKDGSNGDVASDHYHRYKDERLNSSKRQNLTQSQHWQDDIEMMHLMGLDSYRFSLSWSRILPKGRFGGVNPAGVKFYSSLINGLLGKGIQPFVTINHYDLPEELEERYGSWLSPEIQEDFTYFAELCFKMFGDRVKHWATFNEPNILAKLAYSAGIFPPNRCSRSYGTCDSGNSSTEPYIAAHNMILAHAKAVNIYRKNYKAKQGGSVGITLSMMWFEPLRNVTEDHVAVGRALSFDAAWFLDPLFFGDYPQQMRKILGPNLPKITEGEKQLIKNQIDFIGVNHYNTFYVKDCIYSLCDSDTEALVSQSTERNGIPIGKLVKTPDNSYVVPGSMEKLVMYLEQRYKSIPLYITENGYAQIGNSSTTTEELINDNGRSSYIGDYLTYLSFAIRKGADVRGYFVWSLMDTFEWNSGYTVKYGLFDVDLKSLKRTPRLSAKWYSKFIKGYEQIEMVSEESPKHMVS</sequence>
<dbReference type="PRINTS" id="PR00131">
    <property type="entry name" value="GLHYDRLASE1"/>
</dbReference>
<dbReference type="STRING" id="4558.A0A1Z5RDX2"/>
<organism evidence="8 9">
    <name type="scientific">Sorghum bicolor</name>
    <name type="common">Sorghum</name>
    <name type="synonym">Sorghum vulgare</name>
    <dbReference type="NCBI Taxonomy" id="4558"/>
    <lineage>
        <taxon>Eukaryota</taxon>
        <taxon>Viridiplantae</taxon>
        <taxon>Streptophyta</taxon>
        <taxon>Embryophyta</taxon>
        <taxon>Tracheophyta</taxon>
        <taxon>Spermatophyta</taxon>
        <taxon>Magnoliopsida</taxon>
        <taxon>Liliopsida</taxon>
        <taxon>Poales</taxon>
        <taxon>Poaceae</taxon>
        <taxon>PACMAD clade</taxon>
        <taxon>Panicoideae</taxon>
        <taxon>Andropogonodae</taxon>
        <taxon>Andropogoneae</taxon>
        <taxon>Sorghinae</taxon>
        <taxon>Sorghum</taxon>
    </lineage>
</organism>
<dbReference type="Gramene" id="OQU81953">
    <property type="protein sequence ID" value="OQU81953"/>
    <property type="gene ID" value="SORBI_3006G145400"/>
</dbReference>
<evidence type="ECO:0000256" key="5">
    <source>
        <dbReference type="ARBA" id="ARBA00023180"/>
    </source>
</evidence>
<proteinExistence type="inferred from homology"/>
<dbReference type="PANTHER" id="PTHR10353">
    <property type="entry name" value="GLYCOSYL HYDROLASE"/>
    <property type="match status" value="1"/>
</dbReference>
<evidence type="ECO:0000256" key="6">
    <source>
        <dbReference type="RuleBase" id="RU003690"/>
    </source>
</evidence>
<dbReference type="GO" id="GO:0033907">
    <property type="term" value="F:beta-D-fucosidase activity"/>
    <property type="evidence" value="ECO:0007669"/>
    <property type="project" value="UniProtKB-ARBA"/>
</dbReference>
<dbReference type="GO" id="GO:0005975">
    <property type="term" value="P:carbohydrate metabolic process"/>
    <property type="evidence" value="ECO:0007669"/>
    <property type="project" value="InterPro"/>
</dbReference>
<dbReference type="GO" id="GO:0004565">
    <property type="term" value="F:beta-galactosidase activity"/>
    <property type="evidence" value="ECO:0007669"/>
    <property type="project" value="UniProtKB-ARBA"/>
</dbReference>
<evidence type="ECO:0000256" key="4">
    <source>
        <dbReference type="ARBA" id="ARBA00023157"/>
    </source>
</evidence>
<gene>
    <name evidence="8" type="ORF">SORBI_3006G145400</name>
</gene>
<dbReference type="FunFam" id="3.20.20.80:FF:000020">
    <property type="entry name" value="Beta-glucosidase 12"/>
    <property type="match status" value="1"/>
</dbReference>
<dbReference type="SUPFAM" id="SSF51445">
    <property type="entry name" value="(Trans)glycosidases"/>
    <property type="match status" value="1"/>
</dbReference>
<keyword evidence="2 7" id="KW-0732">Signal</keyword>
<dbReference type="InterPro" id="IPR017853">
    <property type="entry name" value="GH"/>
</dbReference>
<dbReference type="PROSITE" id="PS00653">
    <property type="entry name" value="GLYCOSYL_HYDROL_F1_2"/>
    <property type="match status" value="1"/>
</dbReference>
<keyword evidence="4" id="KW-1015">Disulfide bond</keyword>
<evidence type="ECO:0008006" key="10">
    <source>
        <dbReference type="Google" id="ProtNLM"/>
    </source>
</evidence>
<dbReference type="EMBL" id="CM000765">
    <property type="protein sequence ID" value="OQU81953.1"/>
    <property type="molecule type" value="Genomic_DNA"/>
</dbReference>
<comment type="similarity">
    <text evidence="1 6">Belongs to the glycosyl hydrolase 1 family.</text>
</comment>
<dbReference type="InParanoid" id="A0A1Z5RDX2"/>
<evidence type="ECO:0000256" key="2">
    <source>
        <dbReference type="ARBA" id="ARBA00022729"/>
    </source>
</evidence>
<feature type="signal peptide" evidence="7">
    <location>
        <begin position="1"/>
        <end position="19"/>
    </location>
</feature>
<reference evidence="9" key="2">
    <citation type="journal article" date="2018" name="Plant J.">
        <title>The Sorghum bicolor reference genome: improved assembly, gene annotations, a transcriptome atlas, and signatures of genome organization.</title>
        <authorList>
            <person name="McCormick R.F."/>
            <person name="Truong S.K."/>
            <person name="Sreedasyam A."/>
            <person name="Jenkins J."/>
            <person name="Shu S."/>
            <person name="Sims D."/>
            <person name="Kennedy M."/>
            <person name="Amirebrahimi M."/>
            <person name="Weers B.D."/>
            <person name="McKinley B."/>
            <person name="Mattison A."/>
            <person name="Morishige D.T."/>
            <person name="Grimwood J."/>
            <person name="Schmutz J."/>
            <person name="Mullet J.E."/>
        </authorList>
    </citation>
    <scope>NUCLEOTIDE SEQUENCE [LARGE SCALE GENOMIC DNA]</scope>
    <source>
        <strain evidence="9">cv. BTx623</strain>
    </source>
</reference>
<evidence type="ECO:0000256" key="1">
    <source>
        <dbReference type="ARBA" id="ARBA00010838"/>
    </source>
</evidence>
<keyword evidence="3" id="KW-0378">Hydrolase</keyword>
<accession>A0A1Z5RDX2</accession>
<evidence type="ECO:0000256" key="3">
    <source>
        <dbReference type="ARBA" id="ARBA00022801"/>
    </source>
</evidence>
<reference evidence="8 9" key="1">
    <citation type="journal article" date="2009" name="Nature">
        <title>The Sorghum bicolor genome and the diversification of grasses.</title>
        <authorList>
            <person name="Paterson A.H."/>
            <person name="Bowers J.E."/>
            <person name="Bruggmann R."/>
            <person name="Dubchak I."/>
            <person name="Grimwood J."/>
            <person name="Gundlach H."/>
            <person name="Haberer G."/>
            <person name="Hellsten U."/>
            <person name="Mitros T."/>
            <person name="Poliakov A."/>
            <person name="Schmutz J."/>
            <person name="Spannagl M."/>
            <person name="Tang H."/>
            <person name="Wang X."/>
            <person name="Wicker T."/>
            <person name="Bharti A.K."/>
            <person name="Chapman J."/>
            <person name="Feltus F.A."/>
            <person name="Gowik U."/>
            <person name="Grigoriev I.V."/>
            <person name="Lyons E."/>
            <person name="Maher C.A."/>
            <person name="Martis M."/>
            <person name="Narechania A."/>
            <person name="Otillar R.P."/>
            <person name="Penning B.W."/>
            <person name="Salamov A.A."/>
            <person name="Wang Y."/>
            <person name="Zhang L."/>
            <person name="Carpita N.C."/>
            <person name="Freeling M."/>
            <person name="Gingle A.R."/>
            <person name="Hash C.T."/>
            <person name="Keller B."/>
            <person name="Klein P."/>
            <person name="Kresovich S."/>
            <person name="McCann M.C."/>
            <person name="Ming R."/>
            <person name="Peterson D.G."/>
            <person name="Mehboob-ur-Rahman"/>
            <person name="Ware D."/>
            <person name="Westhoff P."/>
            <person name="Mayer K.F."/>
            <person name="Messing J."/>
            <person name="Rokhsar D.S."/>
        </authorList>
    </citation>
    <scope>NUCLEOTIDE SEQUENCE [LARGE SCALE GENOMIC DNA]</scope>
    <source>
        <strain evidence="9">cv. BTx623</strain>
    </source>
</reference>
<dbReference type="Gene3D" id="3.20.20.80">
    <property type="entry name" value="Glycosidases"/>
    <property type="match status" value="1"/>
</dbReference>
<protein>
    <recommendedName>
        <fullName evidence="10">Beta-glucosidase</fullName>
    </recommendedName>
</protein>
<evidence type="ECO:0000313" key="9">
    <source>
        <dbReference type="Proteomes" id="UP000000768"/>
    </source>
</evidence>
<evidence type="ECO:0000256" key="7">
    <source>
        <dbReference type="SAM" id="SignalP"/>
    </source>
</evidence>
<dbReference type="InterPro" id="IPR033132">
    <property type="entry name" value="GH_1_N_CS"/>
</dbReference>
<keyword evidence="9" id="KW-1185">Reference proteome</keyword>
<feature type="chain" id="PRO_5012532150" description="Beta-glucosidase" evidence="7">
    <location>
        <begin position="20"/>
        <end position="526"/>
    </location>
</feature>
<dbReference type="PANTHER" id="PTHR10353:SF195">
    <property type="entry name" value="BETA-GLUCOSIDASE 47"/>
    <property type="match status" value="1"/>
</dbReference>
<keyword evidence="5" id="KW-0325">Glycoprotein</keyword>
<dbReference type="Pfam" id="PF00232">
    <property type="entry name" value="Glyco_hydro_1"/>
    <property type="match status" value="1"/>
</dbReference>
<evidence type="ECO:0000313" key="8">
    <source>
        <dbReference type="EMBL" id="OQU81953.1"/>
    </source>
</evidence>
<dbReference type="AlphaFoldDB" id="A0A1Z5RDX2"/>
<dbReference type="Proteomes" id="UP000000768">
    <property type="component" value="Chromosome 6"/>
</dbReference>
<name>A0A1Z5RDX2_SORBI</name>